<dbReference type="AlphaFoldDB" id="A0A9P4R216"/>
<reference evidence="2" key="1">
    <citation type="journal article" date="2020" name="Stud. Mycol.">
        <title>101 Dothideomycetes genomes: a test case for predicting lifestyles and emergence of pathogens.</title>
        <authorList>
            <person name="Haridas S."/>
            <person name="Albert R."/>
            <person name="Binder M."/>
            <person name="Bloem J."/>
            <person name="Labutti K."/>
            <person name="Salamov A."/>
            <person name="Andreopoulos B."/>
            <person name="Baker S."/>
            <person name="Barry K."/>
            <person name="Bills G."/>
            <person name="Bluhm B."/>
            <person name="Cannon C."/>
            <person name="Castanera R."/>
            <person name="Culley D."/>
            <person name="Daum C."/>
            <person name="Ezra D."/>
            <person name="Gonzalez J."/>
            <person name="Henrissat B."/>
            <person name="Kuo A."/>
            <person name="Liang C."/>
            <person name="Lipzen A."/>
            <person name="Lutzoni F."/>
            <person name="Magnuson J."/>
            <person name="Mondo S."/>
            <person name="Nolan M."/>
            <person name="Ohm R."/>
            <person name="Pangilinan J."/>
            <person name="Park H.-J."/>
            <person name="Ramirez L."/>
            <person name="Alfaro M."/>
            <person name="Sun H."/>
            <person name="Tritt A."/>
            <person name="Yoshinaga Y."/>
            <person name="Zwiers L.-H."/>
            <person name="Turgeon B."/>
            <person name="Goodwin S."/>
            <person name="Spatafora J."/>
            <person name="Crous P."/>
            <person name="Grigoriev I."/>
        </authorList>
    </citation>
    <scope>NUCLEOTIDE SEQUENCE</scope>
    <source>
        <strain evidence="2">CBS 125425</strain>
    </source>
</reference>
<dbReference type="Proteomes" id="UP000799444">
    <property type="component" value="Unassembled WGS sequence"/>
</dbReference>
<feature type="compositionally biased region" description="Low complexity" evidence="1">
    <location>
        <begin position="657"/>
        <end position="668"/>
    </location>
</feature>
<feature type="compositionally biased region" description="Polar residues" evidence="1">
    <location>
        <begin position="307"/>
        <end position="319"/>
    </location>
</feature>
<name>A0A9P4R216_9PLEO</name>
<proteinExistence type="predicted"/>
<evidence type="ECO:0000256" key="1">
    <source>
        <dbReference type="SAM" id="MobiDB-lite"/>
    </source>
</evidence>
<feature type="region of interest" description="Disordered" evidence="1">
    <location>
        <begin position="609"/>
        <end position="764"/>
    </location>
</feature>
<dbReference type="EMBL" id="ML996134">
    <property type="protein sequence ID" value="KAF2735595.1"/>
    <property type="molecule type" value="Genomic_DNA"/>
</dbReference>
<evidence type="ECO:0000313" key="3">
    <source>
        <dbReference type="Proteomes" id="UP000799444"/>
    </source>
</evidence>
<keyword evidence="3" id="KW-1185">Reference proteome</keyword>
<feature type="region of interest" description="Disordered" evidence="1">
    <location>
        <begin position="1"/>
        <end position="38"/>
    </location>
</feature>
<feature type="compositionally biased region" description="Polar residues" evidence="1">
    <location>
        <begin position="706"/>
        <end position="736"/>
    </location>
</feature>
<gene>
    <name evidence="2" type="ORF">EJ04DRAFT_551915</name>
</gene>
<comment type="caution">
    <text evidence="2">The sequence shown here is derived from an EMBL/GenBank/DDBJ whole genome shotgun (WGS) entry which is preliminary data.</text>
</comment>
<feature type="compositionally biased region" description="Polar residues" evidence="1">
    <location>
        <begin position="464"/>
        <end position="478"/>
    </location>
</feature>
<feature type="compositionally biased region" description="Polar residues" evidence="1">
    <location>
        <begin position="29"/>
        <end position="38"/>
    </location>
</feature>
<feature type="compositionally biased region" description="Polar residues" evidence="1">
    <location>
        <begin position="1"/>
        <end position="18"/>
    </location>
</feature>
<feature type="region of interest" description="Disordered" evidence="1">
    <location>
        <begin position="303"/>
        <end position="358"/>
    </location>
</feature>
<feature type="compositionally biased region" description="Basic and acidic residues" evidence="1">
    <location>
        <begin position="322"/>
        <end position="332"/>
    </location>
</feature>
<sequence>MSPNPLKRTTSPTPQSPRKYSRIKEDQSHNGPQHTGSTQNQILNAQEEAQTFPNDFGNRYQQRSALSSVVNPTPASGVTIRPEDTQEFRDLRTAQANWLDSLHTRKILNMVHEYLQGRLQGAAEEWHRTHDTAQHLGTYNATAGCPYTLMDIWKQRHLLEPTGAGATQTVIEFQRLGNMMLQTGPDRPEYDGAWQALLTASHRVYEGEREWFHRREQERHRVRVSQQVLAQQNAQLAQLYQGPANVIRQSASNPVGFLGGVKPVQGQPGDSQVPDLYRSHFGRIVDYTQAHALLVTASGPVQPASVAGQSDTVGQQATPEAQDGHGKRVREDVESDTTSAPAKRQKNAATPDAGAGTQEPLAAPALEVAAHVGQEPSVQVAGENLLTAASNNVQEAAAQVLTQTNEPSALDMTQGSLQINYAFVDNEPNHGPVIDLESAPHLPTVSGPGANGIQSKPQDEPQKCSDNSTAQSKPARTSTVKEKPAFYKGERISYLEQATGTGRASKFPWMREGYVPESALYISQNWNHNQYWKRNTNGQHHKTLKKAEINAGNNNGNDPPAPPPANGMYECGHKAGQDTGRCAWSICTHDCCTKGVTLKAREKTWKQQQARLHAKQAQSSRFDRSMSTPALTDPDDEVDDNDSMLQDFEDALEQNKEQQQQQQEQQLRVQEDDDDVKVDDNDPLPLDMTEALEQDDEVDSGDEPQGPTSPTSPVQVKQQNNRVAQETATQSPSSEANAEHAPTFSDDGEKSVDELFDESEDEDKYEEYSELIIEDGDGNPCDVHGRRLL</sequence>
<accession>A0A9P4R216</accession>
<feature type="compositionally biased region" description="Acidic residues" evidence="1">
    <location>
        <begin position="690"/>
        <end position="702"/>
    </location>
</feature>
<evidence type="ECO:0000313" key="2">
    <source>
        <dbReference type="EMBL" id="KAF2735595.1"/>
    </source>
</evidence>
<protein>
    <submittedName>
        <fullName evidence="2">Uncharacterized protein</fullName>
    </submittedName>
</protein>
<feature type="compositionally biased region" description="Acidic residues" evidence="1">
    <location>
        <begin position="633"/>
        <end position="652"/>
    </location>
</feature>
<feature type="compositionally biased region" description="Acidic residues" evidence="1">
    <location>
        <begin position="754"/>
        <end position="764"/>
    </location>
</feature>
<feature type="compositionally biased region" description="Polar residues" evidence="1">
    <location>
        <begin position="609"/>
        <end position="630"/>
    </location>
</feature>
<organism evidence="2 3">
    <name type="scientific">Polyplosphaeria fusca</name>
    <dbReference type="NCBI Taxonomy" id="682080"/>
    <lineage>
        <taxon>Eukaryota</taxon>
        <taxon>Fungi</taxon>
        <taxon>Dikarya</taxon>
        <taxon>Ascomycota</taxon>
        <taxon>Pezizomycotina</taxon>
        <taxon>Dothideomycetes</taxon>
        <taxon>Pleosporomycetidae</taxon>
        <taxon>Pleosporales</taxon>
        <taxon>Tetraplosphaeriaceae</taxon>
        <taxon>Polyplosphaeria</taxon>
    </lineage>
</organism>
<feature type="region of interest" description="Disordered" evidence="1">
    <location>
        <begin position="431"/>
        <end position="481"/>
    </location>
</feature>